<comment type="caution">
    <text evidence="2">The sequence shown here is derived from an EMBL/GenBank/DDBJ whole genome shotgun (WGS) entry which is preliminary data.</text>
</comment>
<evidence type="ECO:0000313" key="3">
    <source>
        <dbReference type="Proteomes" id="UP000028582"/>
    </source>
</evidence>
<name>A0A081B2F5_PHYNI</name>
<proteinExistence type="predicted"/>
<feature type="region of interest" description="Disordered" evidence="1">
    <location>
        <begin position="1"/>
        <end position="36"/>
    </location>
</feature>
<gene>
    <name evidence="2" type="ORF">F444_00937</name>
</gene>
<dbReference type="Proteomes" id="UP000028582">
    <property type="component" value="Unassembled WGS sequence"/>
</dbReference>
<evidence type="ECO:0000256" key="1">
    <source>
        <dbReference type="SAM" id="MobiDB-lite"/>
    </source>
</evidence>
<feature type="compositionally biased region" description="Low complexity" evidence="1">
    <location>
        <begin position="14"/>
        <end position="30"/>
    </location>
</feature>
<sequence length="59" mass="5988">FYGDRGDDGASVCVSDVSTGGSLGTDSSSHSVRDGSTIQNLDGWDAKAVSATTLQCGEF</sequence>
<accession>A0A081B2F5</accession>
<dbReference type="EMBL" id="ANJA01000180">
    <property type="protein sequence ID" value="ETO85316.1"/>
    <property type="molecule type" value="Genomic_DNA"/>
</dbReference>
<organism evidence="2 3">
    <name type="scientific">Phytophthora nicotianae P1976</name>
    <dbReference type="NCBI Taxonomy" id="1317066"/>
    <lineage>
        <taxon>Eukaryota</taxon>
        <taxon>Sar</taxon>
        <taxon>Stramenopiles</taxon>
        <taxon>Oomycota</taxon>
        <taxon>Peronosporomycetes</taxon>
        <taxon>Peronosporales</taxon>
        <taxon>Peronosporaceae</taxon>
        <taxon>Phytophthora</taxon>
    </lineage>
</organism>
<evidence type="ECO:0000313" key="2">
    <source>
        <dbReference type="EMBL" id="ETO85316.1"/>
    </source>
</evidence>
<protein>
    <submittedName>
        <fullName evidence="2">Uncharacterized protein</fullName>
    </submittedName>
</protein>
<reference evidence="2 3" key="1">
    <citation type="submission" date="2013-11" db="EMBL/GenBank/DDBJ databases">
        <title>The Genome Sequence of Phytophthora parasitica P1976.</title>
        <authorList>
            <consortium name="The Broad Institute Genomics Platform"/>
            <person name="Russ C."/>
            <person name="Tyler B."/>
            <person name="Panabieres F."/>
            <person name="Shan W."/>
            <person name="Tripathy S."/>
            <person name="Grunwald N."/>
            <person name="Machado M."/>
            <person name="Johnson C.S."/>
            <person name="Walker B."/>
            <person name="Young S."/>
            <person name="Zeng Q."/>
            <person name="Gargeya S."/>
            <person name="Fitzgerald M."/>
            <person name="Haas B."/>
            <person name="Abouelleil A."/>
            <person name="Allen A.W."/>
            <person name="Alvarado L."/>
            <person name="Arachchi H.M."/>
            <person name="Berlin A.M."/>
            <person name="Chapman S.B."/>
            <person name="Gainer-Dewar J."/>
            <person name="Goldberg J."/>
            <person name="Griggs A."/>
            <person name="Gujja S."/>
            <person name="Hansen M."/>
            <person name="Howarth C."/>
            <person name="Imamovic A."/>
            <person name="Ireland A."/>
            <person name="Larimer J."/>
            <person name="McCowan C."/>
            <person name="Murphy C."/>
            <person name="Pearson M."/>
            <person name="Poon T.W."/>
            <person name="Priest M."/>
            <person name="Roberts A."/>
            <person name="Saif S."/>
            <person name="Shea T."/>
            <person name="Sisk P."/>
            <person name="Sykes S."/>
            <person name="Wortman J."/>
            <person name="Nusbaum C."/>
            <person name="Birren B."/>
        </authorList>
    </citation>
    <scope>NUCLEOTIDE SEQUENCE [LARGE SCALE GENOMIC DNA]</scope>
    <source>
        <strain evidence="2 3">P1976</strain>
    </source>
</reference>
<dbReference type="AlphaFoldDB" id="A0A081B2F5"/>
<feature type="non-terminal residue" evidence="2">
    <location>
        <position position="1"/>
    </location>
</feature>